<evidence type="ECO:0000313" key="2">
    <source>
        <dbReference type="EMBL" id="MFC1409162.1"/>
    </source>
</evidence>
<organism evidence="2 5">
    <name type="scientific">Streptacidiphilus alkalitolerans</name>
    <dbReference type="NCBI Taxonomy" id="3342712"/>
    <lineage>
        <taxon>Bacteria</taxon>
        <taxon>Bacillati</taxon>
        <taxon>Actinomycetota</taxon>
        <taxon>Actinomycetes</taxon>
        <taxon>Kitasatosporales</taxon>
        <taxon>Streptomycetaceae</taxon>
        <taxon>Streptacidiphilus</taxon>
    </lineage>
</organism>
<proteinExistence type="predicted"/>
<dbReference type="EMBL" id="JBHEZX010000003">
    <property type="protein sequence ID" value="MFC1409162.1"/>
    <property type="molecule type" value="Genomic_DNA"/>
</dbReference>
<reference evidence="4 5" key="1">
    <citation type="submission" date="2024-09" db="EMBL/GenBank/DDBJ databases">
        <authorList>
            <person name="Lee S.D."/>
        </authorList>
    </citation>
    <scope>NUCLEOTIDE SEQUENCE [LARGE SCALE GENOMIC DNA]</scope>
    <source>
        <strain evidence="2 5">N1-1</strain>
        <strain evidence="3 4">N1-3</strain>
    </source>
</reference>
<feature type="compositionally biased region" description="Low complexity" evidence="1">
    <location>
        <begin position="236"/>
        <end position="246"/>
    </location>
</feature>
<protein>
    <recommendedName>
        <fullName evidence="6">Guanylate cyclase domain-containing protein</fullName>
    </recommendedName>
</protein>
<dbReference type="Proteomes" id="UP001592530">
    <property type="component" value="Unassembled WGS sequence"/>
</dbReference>
<feature type="region of interest" description="Disordered" evidence="1">
    <location>
        <begin position="189"/>
        <end position="280"/>
    </location>
</feature>
<evidence type="ECO:0000313" key="5">
    <source>
        <dbReference type="Proteomes" id="UP001592582"/>
    </source>
</evidence>
<evidence type="ECO:0000313" key="3">
    <source>
        <dbReference type="EMBL" id="MFC1433027.1"/>
    </source>
</evidence>
<dbReference type="RefSeq" id="WP_380504362.1">
    <property type="nucleotide sequence ID" value="NZ_JBHEZX010000003.1"/>
</dbReference>
<dbReference type="EMBL" id="JBHEZY010000008">
    <property type="protein sequence ID" value="MFC1433027.1"/>
    <property type="molecule type" value="Genomic_DNA"/>
</dbReference>
<name>A0ABV6V6A8_9ACTN</name>
<feature type="compositionally biased region" description="Basic and acidic residues" evidence="1">
    <location>
        <begin position="270"/>
        <end position="280"/>
    </location>
</feature>
<accession>A0ABV6V6A8</accession>
<evidence type="ECO:0000313" key="4">
    <source>
        <dbReference type="Proteomes" id="UP001592530"/>
    </source>
</evidence>
<dbReference type="InterPro" id="IPR029787">
    <property type="entry name" value="Nucleotide_cyclase"/>
</dbReference>
<sequence>MPEPTNRTILLFDIEGFGKHDDVQQTFMRRVLYDVVRETLERAEVEQTALRLEDRGDSVLSLIDPAVPKTRLLKALLTETPAILHGYNRVAASSTQVRLRIVLASGEVALHEIAGVIGGVVGGDLNQAFRLLNSDVLRVALRDRTGQSVLCVSESVYRGTVRHGYPGVRPEEFQEVLITGKEGQLSAWVHGAPPVAGTPPQRPSTTGEPTDAHQPTGQQADQRAEQPPGAGNSIQFLGGSPSFGGSLIAGPQTMVSGGQVTGDVVFGNKSTDKGSDEQQS</sequence>
<dbReference type="Gene3D" id="3.30.70.1230">
    <property type="entry name" value="Nucleotide cyclase"/>
    <property type="match status" value="1"/>
</dbReference>
<gene>
    <name evidence="3" type="ORF">ACEZDB_20515</name>
    <name evidence="2" type="ORF">ACEZDG_07675</name>
</gene>
<feature type="compositionally biased region" description="Polar residues" evidence="1">
    <location>
        <begin position="203"/>
        <end position="221"/>
    </location>
</feature>
<keyword evidence="5" id="KW-1185">Reference proteome</keyword>
<evidence type="ECO:0008006" key="6">
    <source>
        <dbReference type="Google" id="ProtNLM"/>
    </source>
</evidence>
<evidence type="ECO:0000256" key="1">
    <source>
        <dbReference type="SAM" id="MobiDB-lite"/>
    </source>
</evidence>
<dbReference type="Proteomes" id="UP001592582">
    <property type="component" value="Unassembled WGS sequence"/>
</dbReference>
<comment type="caution">
    <text evidence="2">The sequence shown here is derived from an EMBL/GenBank/DDBJ whole genome shotgun (WGS) entry which is preliminary data.</text>
</comment>